<keyword evidence="1" id="KW-0539">Nucleus</keyword>
<comment type="subcellular location">
    <subcellularLocation>
        <location evidence="1">Nucleus</location>
    </subcellularLocation>
</comment>
<reference evidence="4" key="6">
    <citation type="submission" date="2025-05" db="UniProtKB">
        <authorList>
            <consortium name="Ensembl"/>
        </authorList>
    </citation>
    <scope>IDENTIFICATION</scope>
</reference>
<dbReference type="InterPro" id="IPR003958">
    <property type="entry name" value="CBFA_NFYB_domain"/>
</dbReference>
<evidence type="ECO:0000256" key="1">
    <source>
        <dbReference type="RuleBase" id="RU003767"/>
    </source>
</evidence>
<keyword evidence="1" id="KW-0158">Chromosome</keyword>
<dbReference type="GO" id="GO:0030527">
    <property type="term" value="F:structural constituent of chromatin"/>
    <property type="evidence" value="ECO:0007669"/>
    <property type="project" value="InterPro"/>
</dbReference>
<dbReference type="GeneTree" id="ENSGT00940000162492"/>
<dbReference type="STRING" id="10029.G3HY87"/>
<dbReference type="GO" id="GO:0000786">
    <property type="term" value="C:nucleosome"/>
    <property type="evidence" value="ECO:0007669"/>
    <property type="project" value="UniProtKB-KW"/>
</dbReference>
<dbReference type="OMA" id="HHKMRIT"/>
<dbReference type="PRINTS" id="PR00620">
    <property type="entry name" value="HISTONEH2A"/>
</dbReference>
<dbReference type="GeneID" id="100762832"/>
<keyword evidence="1" id="KW-0544">Nucleosome core</keyword>
<dbReference type="GO" id="GO:0046982">
    <property type="term" value="F:protein heterodimerization activity"/>
    <property type="evidence" value="ECO:0007669"/>
    <property type="project" value="InterPro"/>
</dbReference>
<sequence>MEEKKRKETISRITRGQLQFSLDRIERFFRDGNFSQRLSASAPVFLAGVLEFLTSNILDLAGREAHANGTRLITPEHVTQVVQNNDQLREVFKEHEDPVVSETPEPEKN</sequence>
<dbReference type="Proteomes" id="UP001108280">
    <property type="component" value="Chromosome X"/>
</dbReference>
<dbReference type="AlphaFoldDB" id="G3HY87"/>
<evidence type="ECO:0000313" key="3">
    <source>
        <dbReference type="EMBL" id="EGW02413.1"/>
    </source>
</evidence>
<dbReference type="Proteomes" id="UP000001075">
    <property type="component" value="Unassembled WGS sequence"/>
</dbReference>
<dbReference type="eggNOG" id="KOG1756">
    <property type="taxonomic scope" value="Eukaryota"/>
</dbReference>
<dbReference type="CDD" id="cd00074">
    <property type="entry name" value="HFD_H2A"/>
    <property type="match status" value="1"/>
</dbReference>
<dbReference type="RefSeq" id="XP_027289055.1">
    <property type="nucleotide sequence ID" value="XM_027433254.1"/>
</dbReference>
<dbReference type="OrthoDB" id="9421954at2759"/>
<dbReference type="GO" id="GO:0003677">
    <property type="term" value="F:DNA binding"/>
    <property type="evidence" value="ECO:0007669"/>
    <property type="project" value="UniProtKB-KW"/>
</dbReference>
<keyword evidence="1" id="KW-0238">DNA-binding</keyword>
<feature type="domain" description="Transcription factor CBF/NF-Y/archaeal histone" evidence="2">
    <location>
        <begin position="22"/>
        <end position="82"/>
    </location>
</feature>
<dbReference type="RefSeq" id="XP_003508207.1">
    <property type="nucleotide sequence ID" value="XM_003508159.1"/>
</dbReference>
<dbReference type="GO" id="GO:0005634">
    <property type="term" value="C:nucleus"/>
    <property type="evidence" value="ECO:0007669"/>
    <property type="project" value="UniProtKB-SubCell"/>
</dbReference>
<dbReference type="Gene3D" id="1.10.20.10">
    <property type="entry name" value="Histone, subunit A"/>
    <property type="match status" value="1"/>
</dbReference>
<reference evidence="7" key="5">
    <citation type="submission" date="2025-04" db="UniProtKB">
        <authorList>
            <consortium name="RefSeq"/>
        </authorList>
    </citation>
    <scope>IDENTIFICATION</scope>
    <source>
        <strain evidence="7">17A/GY</strain>
        <tissue evidence="7">Liver</tissue>
    </source>
</reference>
<dbReference type="InterPro" id="IPR002119">
    <property type="entry name" value="Histone_H2A"/>
</dbReference>
<dbReference type="KEGG" id="cge:100762832"/>
<comment type="subunit">
    <text evidence="1">The nucleosome is a histone octamer containing two molecules each of H2A, H2B, H3 and H4 assembled in one H3-H4 heterotetramer and two H2A-H2B heterodimers. The octamer wraps approximately 147 bp of DNA.</text>
</comment>
<evidence type="ECO:0000259" key="2">
    <source>
        <dbReference type="Pfam" id="PF00808"/>
    </source>
</evidence>
<dbReference type="SMART" id="SM00414">
    <property type="entry name" value="H2A"/>
    <property type="match status" value="1"/>
</dbReference>
<comment type="similarity">
    <text evidence="1">Belongs to the histone H2A family.</text>
</comment>
<dbReference type="SUPFAM" id="SSF47113">
    <property type="entry name" value="Histone-fold"/>
    <property type="match status" value="1"/>
</dbReference>
<dbReference type="Pfam" id="PF00808">
    <property type="entry name" value="CBFD_NFYB_HMF"/>
    <property type="match status" value="1"/>
</dbReference>
<proteinExistence type="inferred from homology"/>
<evidence type="ECO:0000313" key="4">
    <source>
        <dbReference type="Ensembl" id="ENSCGRP00001009417.1"/>
    </source>
</evidence>
<dbReference type="Ensembl" id="ENSCGRT00001013627.1">
    <property type="protein sequence ID" value="ENSCGRP00001009417.1"/>
    <property type="gene ID" value="ENSCGRG00001011543.1"/>
</dbReference>
<protein>
    <recommendedName>
        <fullName evidence="1">Histone H2A</fullName>
    </recommendedName>
</protein>
<dbReference type="EMBL" id="JH000914">
    <property type="protein sequence ID" value="EGW02413.1"/>
    <property type="molecule type" value="Genomic_DNA"/>
</dbReference>
<organism evidence="3 5">
    <name type="scientific">Cricetulus griseus</name>
    <name type="common">Chinese hamster</name>
    <name type="synonym">Cricetulus barabensis griseus</name>
    <dbReference type="NCBI Taxonomy" id="10029"/>
    <lineage>
        <taxon>Eukaryota</taxon>
        <taxon>Metazoa</taxon>
        <taxon>Chordata</taxon>
        <taxon>Craniata</taxon>
        <taxon>Vertebrata</taxon>
        <taxon>Euteleostomi</taxon>
        <taxon>Mammalia</taxon>
        <taxon>Eutheria</taxon>
        <taxon>Euarchontoglires</taxon>
        <taxon>Glires</taxon>
        <taxon>Rodentia</taxon>
        <taxon>Myomorpha</taxon>
        <taxon>Muroidea</taxon>
        <taxon>Cricetidae</taxon>
        <taxon>Cricetinae</taxon>
        <taxon>Cricetulus</taxon>
    </lineage>
</organism>
<accession>G3HY87</accession>
<keyword evidence="6" id="KW-1185">Reference proteome</keyword>
<evidence type="ECO:0000313" key="6">
    <source>
        <dbReference type="Proteomes" id="UP001108280"/>
    </source>
</evidence>
<evidence type="ECO:0000313" key="7">
    <source>
        <dbReference type="RefSeq" id="XP_027289055.1"/>
    </source>
</evidence>
<name>G3HY87_CRIGR</name>
<gene>
    <name evidence="4 7" type="primary">LOC100762832</name>
    <name evidence="3" type="ORF">I79_016010</name>
</gene>
<dbReference type="PaxDb" id="10029-XP_007608201.1"/>
<dbReference type="Proteomes" id="UP000694386">
    <property type="component" value="Unplaced"/>
</dbReference>
<reference evidence="3" key="2">
    <citation type="submission" date="2011-08" db="EMBL/GenBank/DDBJ databases">
        <title>The genomic sequence of the Chinese hamster ovary CHO-K1 cell line.</title>
        <authorList>
            <person name="Xu X."/>
            <person name="Nagarajan H."/>
            <person name="Lewis N.E."/>
            <person name="Pan S."/>
            <person name="Cai Z."/>
            <person name="Liu X."/>
            <person name="Chen W."/>
            <person name="Xie M."/>
            <person name="Wang W."/>
            <person name="Hammond S."/>
            <person name="Andersen M.R."/>
            <person name="Neff N."/>
            <person name="Passarelli B."/>
            <person name="Koh W."/>
            <person name="Fan C.H."/>
            <person name="Wang J."/>
            <person name="Gui Y."/>
            <person name="Lee K.H."/>
            <person name="Betenbaugh M.J."/>
            <person name="Quake S.R."/>
            <person name="Famili I."/>
            <person name="Palsson B.O."/>
            <person name="Wang J."/>
        </authorList>
    </citation>
    <scope>NUCLEOTIDE SEQUENCE</scope>
</reference>
<reference evidence="5" key="1">
    <citation type="journal article" date="2011" name="Nat. Biotechnol.">
        <title>The genomic sequence of the Chinese hamster ovary (CHO)-K1 cell line.</title>
        <authorList>
            <person name="Xu X."/>
            <person name="Nagarajan H."/>
            <person name="Lewis N.E."/>
            <person name="Pan S."/>
            <person name="Cai Z."/>
            <person name="Liu X."/>
            <person name="Chen W."/>
            <person name="Xie M."/>
            <person name="Wang W."/>
            <person name="Hammond S."/>
            <person name="Andersen M.R."/>
            <person name="Neff N."/>
            <person name="Passarelli B."/>
            <person name="Koh W."/>
            <person name="Fan H.C."/>
            <person name="Wang J."/>
            <person name="Gui Y."/>
            <person name="Lee K.H."/>
            <person name="Betenbaugh M.J."/>
            <person name="Quake S.R."/>
            <person name="Famili I."/>
            <person name="Palsson B.O."/>
            <person name="Wang J."/>
        </authorList>
    </citation>
    <scope>NUCLEOTIDE SEQUENCE [LARGE SCALE GENOMIC DNA]</scope>
    <source>
        <strain evidence="5">CHO K1 cell line</strain>
    </source>
</reference>
<reference evidence="6" key="4">
    <citation type="journal article" date="2020" name="Biotechnol. Bioeng.">
        <title>Chromosome-scale scaffolds for the Chinese hamster reference genome assembly to facilitate the study of the CHO epigenome.</title>
        <authorList>
            <person name="Hilliard W."/>
            <person name="MacDonald M."/>
            <person name="Lee K.H."/>
        </authorList>
    </citation>
    <scope>NUCLEOTIDE SEQUENCE [LARGE SCALE GENOMIC DNA]</scope>
    <source>
        <strain evidence="6">17A/GY</strain>
    </source>
</reference>
<reference evidence="6" key="3">
    <citation type="journal article" date="2018" name="Biotechnol. Bioeng.">
        <title>A reference genome of the Chinese hamster based on a hybrid assembly strategy.</title>
        <authorList>
            <person name="Rupp O."/>
            <person name="MacDonald M.L."/>
            <person name="Li S."/>
            <person name="Dhiman H."/>
            <person name="Polson S."/>
            <person name="Griep S."/>
            <person name="Heffner K."/>
            <person name="Hernandez I."/>
            <person name="Brinkrolf K."/>
            <person name="Jadhav V."/>
            <person name="Samoudi M."/>
            <person name="Hao H."/>
            <person name="Kingham B."/>
            <person name="Goesmann A."/>
            <person name="Betenbaugh M.J."/>
            <person name="Lewis N.E."/>
            <person name="Borth N."/>
            <person name="Lee K.H."/>
        </authorList>
    </citation>
    <scope>NUCLEOTIDE SEQUENCE [LARGE SCALE GENOMIC DNA]</scope>
    <source>
        <strain evidence="6">17A/GY</strain>
    </source>
</reference>
<dbReference type="InterPro" id="IPR009072">
    <property type="entry name" value="Histone-fold"/>
</dbReference>
<evidence type="ECO:0000313" key="5">
    <source>
        <dbReference type="Proteomes" id="UP000001075"/>
    </source>
</evidence>
<dbReference type="PANTHER" id="PTHR23430">
    <property type="entry name" value="HISTONE H2A"/>
    <property type="match status" value="1"/>
</dbReference>